<dbReference type="Gene3D" id="3.40.640.10">
    <property type="entry name" value="Type I PLP-dependent aspartate aminotransferase-like (Major domain)"/>
    <property type="match status" value="1"/>
</dbReference>
<gene>
    <name evidence="7" type="ORF">ENV70_04670</name>
</gene>
<dbReference type="GO" id="GO:0005737">
    <property type="term" value="C:cytoplasm"/>
    <property type="evidence" value="ECO:0007669"/>
    <property type="project" value="TreeGrafter"/>
</dbReference>
<evidence type="ECO:0000256" key="4">
    <source>
        <dbReference type="ARBA" id="ARBA00022679"/>
    </source>
</evidence>
<name>A0A7C6AG74_UNCW3</name>
<dbReference type="EMBL" id="DTHJ01000095">
    <property type="protein sequence ID" value="HHS62892.1"/>
    <property type="molecule type" value="Genomic_DNA"/>
</dbReference>
<dbReference type="SUPFAM" id="SSF53383">
    <property type="entry name" value="PLP-dependent transferases"/>
    <property type="match status" value="1"/>
</dbReference>
<dbReference type="InterPro" id="IPR015424">
    <property type="entry name" value="PyrdxlP-dep_Trfase"/>
</dbReference>
<dbReference type="Pfam" id="PF00464">
    <property type="entry name" value="SHMT"/>
    <property type="match status" value="1"/>
</dbReference>
<dbReference type="InterPro" id="IPR019798">
    <property type="entry name" value="Ser_HO-MeTrfase_PLP_BS"/>
</dbReference>
<dbReference type="GO" id="GO:0030170">
    <property type="term" value="F:pyridoxal phosphate binding"/>
    <property type="evidence" value="ECO:0007669"/>
    <property type="project" value="InterPro"/>
</dbReference>
<accession>A0A7C6AG74</accession>
<sequence length="479" mass="54875">MAGLKEKVENLTERIIKNNIWRQRECINLIPSETTPSLLVKLCEISDPSGRYAEHRTMKGEEVYFYQGTDFIRDVEEELRKEMADYFSCPSIELRPISGQMSNEVVFKAMVKFINRERKSGEPFRRLKLVMNNDLNKGGHLSSQPMGALFNYVEEDPNTGKENVINFPVKKECMHKADLEKIAEILDKQRPELIVFGKSMFLHREPVEFVHNLTKNWNPRPVLMFDMAHVLGLYGAFQEPFKEGADIVTGSTHKTFFGPQRGVIASTITKDSPFSKLWIEIKSRAFPGSTSNHHLGTLLALLMATYEMNAFKKEYQSQVIRNAKAFARALKDCGIDVEGDEKDGFTETHQVVIRVKKYGSGNELARKLEDNNIIVNYQALPDDESFLDASGIRMGVQEMTRFGMKEKDFGPLAGLIADVIMKNRNVKEEVKKLRSQFSKMEYCLTPEQAIPFVAKIFSSIFPDIDYFKLFVENLENFIK</sequence>
<dbReference type="InterPro" id="IPR015421">
    <property type="entry name" value="PyrdxlP-dep_Trfase_major"/>
</dbReference>
<evidence type="ECO:0000313" key="7">
    <source>
        <dbReference type="EMBL" id="HHS62892.1"/>
    </source>
</evidence>
<dbReference type="PANTHER" id="PTHR11680:SF35">
    <property type="entry name" value="SERINE HYDROXYMETHYLTRANSFERASE 1"/>
    <property type="match status" value="1"/>
</dbReference>
<evidence type="ECO:0000256" key="3">
    <source>
        <dbReference type="ARBA" id="ARBA00022563"/>
    </source>
</evidence>
<dbReference type="InterPro" id="IPR039429">
    <property type="entry name" value="SHMT-like_dom"/>
</dbReference>
<dbReference type="InterPro" id="IPR049943">
    <property type="entry name" value="Ser_HO-MeTrfase-like"/>
</dbReference>
<dbReference type="GO" id="GO:0006730">
    <property type="term" value="P:one-carbon metabolic process"/>
    <property type="evidence" value="ECO:0007669"/>
    <property type="project" value="UniProtKB-KW"/>
</dbReference>
<dbReference type="AlphaFoldDB" id="A0A7C6AG74"/>
<dbReference type="InterPro" id="IPR015422">
    <property type="entry name" value="PyrdxlP-dep_Trfase_small"/>
</dbReference>
<evidence type="ECO:0000259" key="6">
    <source>
        <dbReference type="Pfam" id="PF00464"/>
    </source>
</evidence>
<dbReference type="GO" id="GO:0046653">
    <property type="term" value="P:tetrahydrofolate metabolic process"/>
    <property type="evidence" value="ECO:0007669"/>
    <property type="project" value="TreeGrafter"/>
</dbReference>
<protein>
    <recommendedName>
        <fullName evidence="6">Serine hydroxymethyltransferase-like domain-containing protein</fullName>
    </recommendedName>
</protein>
<comment type="cofactor">
    <cofactor evidence="1">
        <name>pyridoxal 5'-phosphate</name>
        <dbReference type="ChEBI" id="CHEBI:597326"/>
    </cofactor>
</comment>
<keyword evidence="5" id="KW-0663">Pyridoxal phosphate</keyword>
<evidence type="ECO:0000256" key="5">
    <source>
        <dbReference type="ARBA" id="ARBA00022898"/>
    </source>
</evidence>
<dbReference type="Gene3D" id="3.90.1150.10">
    <property type="entry name" value="Aspartate Aminotransferase, domain 1"/>
    <property type="match status" value="1"/>
</dbReference>
<organism evidence="7">
    <name type="scientific">candidate division WOR-3 bacterium</name>
    <dbReference type="NCBI Taxonomy" id="2052148"/>
    <lineage>
        <taxon>Bacteria</taxon>
        <taxon>Bacteria division WOR-3</taxon>
    </lineage>
</organism>
<feature type="domain" description="Serine hydroxymethyltransferase-like" evidence="6">
    <location>
        <begin position="13"/>
        <end position="415"/>
    </location>
</feature>
<comment type="caution">
    <text evidence="7">The sequence shown here is derived from an EMBL/GenBank/DDBJ whole genome shotgun (WGS) entry which is preliminary data.</text>
</comment>
<comment type="similarity">
    <text evidence="2">Belongs to the SHMT family.</text>
</comment>
<dbReference type="PANTHER" id="PTHR11680">
    <property type="entry name" value="SERINE HYDROXYMETHYLTRANSFERASE"/>
    <property type="match status" value="1"/>
</dbReference>
<dbReference type="GO" id="GO:0004372">
    <property type="term" value="F:glycine hydroxymethyltransferase activity"/>
    <property type="evidence" value="ECO:0007669"/>
    <property type="project" value="TreeGrafter"/>
</dbReference>
<dbReference type="GO" id="GO:0019264">
    <property type="term" value="P:glycine biosynthetic process from serine"/>
    <property type="evidence" value="ECO:0007669"/>
    <property type="project" value="TreeGrafter"/>
</dbReference>
<evidence type="ECO:0000256" key="1">
    <source>
        <dbReference type="ARBA" id="ARBA00001933"/>
    </source>
</evidence>
<keyword evidence="4" id="KW-0808">Transferase</keyword>
<evidence type="ECO:0000256" key="2">
    <source>
        <dbReference type="ARBA" id="ARBA00006376"/>
    </source>
</evidence>
<keyword evidence="3" id="KW-0554">One-carbon metabolism</keyword>
<dbReference type="PROSITE" id="PS00096">
    <property type="entry name" value="SHMT"/>
    <property type="match status" value="1"/>
</dbReference>
<proteinExistence type="inferred from homology"/>
<reference evidence="7" key="1">
    <citation type="journal article" date="2020" name="mSystems">
        <title>Genome- and Community-Level Interaction Insights into Carbon Utilization and Element Cycling Functions of Hydrothermarchaeota in Hydrothermal Sediment.</title>
        <authorList>
            <person name="Zhou Z."/>
            <person name="Liu Y."/>
            <person name="Xu W."/>
            <person name="Pan J."/>
            <person name="Luo Z.H."/>
            <person name="Li M."/>
        </authorList>
    </citation>
    <scope>NUCLEOTIDE SEQUENCE [LARGE SCALE GENOMIC DNA]</scope>
    <source>
        <strain evidence="7">SpSt-783</strain>
    </source>
</reference>